<comment type="caution">
    <text evidence="6">The sequence shown here is derived from an EMBL/GenBank/DDBJ whole genome shotgun (WGS) entry which is preliminary data.</text>
</comment>
<organism evidence="6 7">
    <name type="scientific">Proteiniclasticum sediminis</name>
    <dbReference type="NCBI Taxonomy" id="2804028"/>
    <lineage>
        <taxon>Bacteria</taxon>
        <taxon>Bacillati</taxon>
        <taxon>Bacillota</taxon>
        <taxon>Clostridia</taxon>
        <taxon>Eubacteriales</taxon>
        <taxon>Clostridiaceae</taxon>
        <taxon>Proteiniclasticum</taxon>
    </lineage>
</organism>
<evidence type="ECO:0000313" key="6">
    <source>
        <dbReference type="EMBL" id="MBR0577487.1"/>
    </source>
</evidence>
<dbReference type="GO" id="GO:0003677">
    <property type="term" value="F:DNA binding"/>
    <property type="evidence" value="ECO:0007669"/>
    <property type="project" value="UniProtKB-KW"/>
</dbReference>
<protein>
    <submittedName>
        <fullName evidence="6">IS4 family transposase</fullName>
    </submittedName>
</protein>
<keyword evidence="2" id="KW-0815">Transposition</keyword>
<comment type="similarity">
    <text evidence="1">Belongs to the transposase 11 family.</text>
</comment>
<dbReference type="InterPro" id="IPR002559">
    <property type="entry name" value="Transposase_11"/>
</dbReference>
<evidence type="ECO:0000256" key="3">
    <source>
        <dbReference type="ARBA" id="ARBA00023125"/>
    </source>
</evidence>
<dbReference type="GO" id="GO:0004803">
    <property type="term" value="F:transposase activity"/>
    <property type="evidence" value="ECO:0007669"/>
    <property type="project" value="InterPro"/>
</dbReference>
<feature type="domain" description="Transposase IS4-like" evidence="5">
    <location>
        <begin position="110"/>
        <end position="359"/>
    </location>
</feature>
<proteinExistence type="inferred from homology"/>
<keyword evidence="3" id="KW-0238">DNA-binding</keyword>
<dbReference type="NCBIfam" id="NF033592">
    <property type="entry name" value="transpos_IS4_1"/>
    <property type="match status" value="1"/>
</dbReference>
<dbReference type="Proteomes" id="UP000675379">
    <property type="component" value="Unassembled WGS sequence"/>
</dbReference>
<evidence type="ECO:0000313" key="7">
    <source>
        <dbReference type="Proteomes" id="UP000675379"/>
    </source>
</evidence>
<dbReference type="InterPro" id="IPR047952">
    <property type="entry name" value="Transpos_IS4"/>
</dbReference>
<keyword evidence="4" id="KW-0233">DNA recombination</keyword>
<evidence type="ECO:0000256" key="4">
    <source>
        <dbReference type="ARBA" id="ARBA00023172"/>
    </source>
</evidence>
<dbReference type="EMBL" id="JAGSCS010000050">
    <property type="protein sequence ID" value="MBR0577487.1"/>
    <property type="molecule type" value="Genomic_DNA"/>
</dbReference>
<dbReference type="AlphaFoldDB" id="A0A941CSM5"/>
<dbReference type="Gene3D" id="3.90.350.10">
    <property type="entry name" value="Transposase Inhibitor Protein From Tn5, Chain A, domain 1"/>
    <property type="match status" value="1"/>
</dbReference>
<evidence type="ECO:0000256" key="1">
    <source>
        <dbReference type="ARBA" id="ARBA00010075"/>
    </source>
</evidence>
<keyword evidence="7" id="KW-1185">Reference proteome</keyword>
<dbReference type="PANTHER" id="PTHR33258">
    <property type="entry name" value="TRANSPOSASE INSL FOR INSERTION SEQUENCE ELEMENT IS186A-RELATED"/>
    <property type="match status" value="1"/>
</dbReference>
<sequence length="436" mass="51088">MPKSAFHTDIRKRLFQIIDDHVARKQEFLSHPERDFTRHRKLTLDHMVKATMLLGSGSIDKEMLEYFDYHPNTATGSAFSQQREKLSATIFKSIFDQFTHSFTHYKTLKGYRVVAVDGSDLHIPHNPYDAETYIQAVPGTKGYNLLHVNALYDLLNRVYLDVKIQPRRETYEHQALIEMAWKSDLRSPVLLIADRGYESYNTFAHMIAKGWKFLIRVKDISPRSMLGTFNAPASGEFDLTIHRELTRKQNKLVKQHPDRYKFLPTSVTFDFLDENTLFYPIAFRVVKVQLDDGSYQCFITNLESDCFPPEVIKALYHMRWGIETSFRELKHTLALTHLHSKKKESIAQEIFAKMTMYNFCSIITSHVVIQKEDRKHDYQVNFSKAISICKHYFKRDNAFIDICKLIQKYILPVRGGRTSPRQVKFRSFVSFNYRVA</sequence>
<dbReference type="InterPro" id="IPR012337">
    <property type="entry name" value="RNaseH-like_sf"/>
</dbReference>
<dbReference type="Pfam" id="PF01609">
    <property type="entry name" value="DDE_Tnp_1"/>
    <property type="match status" value="1"/>
</dbReference>
<reference evidence="6" key="1">
    <citation type="submission" date="2021-04" db="EMBL/GenBank/DDBJ databases">
        <title>Proteiniclasticum sedimins sp. nov., an obligate anaerobic bacterium isolated from anaerobic sludge.</title>
        <authorList>
            <person name="Liu J."/>
        </authorList>
    </citation>
    <scope>NUCLEOTIDE SEQUENCE</scope>
    <source>
        <strain evidence="6">BAD-10</strain>
    </source>
</reference>
<dbReference type="GO" id="GO:0006313">
    <property type="term" value="P:DNA transposition"/>
    <property type="evidence" value="ECO:0007669"/>
    <property type="project" value="InterPro"/>
</dbReference>
<dbReference type="RefSeq" id="WP_211802878.1">
    <property type="nucleotide sequence ID" value="NZ_JAGSCS010000050.1"/>
</dbReference>
<dbReference type="SUPFAM" id="SSF53098">
    <property type="entry name" value="Ribonuclease H-like"/>
    <property type="match status" value="1"/>
</dbReference>
<name>A0A941CSM5_9CLOT</name>
<dbReference type="PANTHER" id="PTHR33258:SF1">
    <property type="entry name" value="TRANSPOSASE INSL FOR INSERTION SEQUENCE ELEMENT IS186A-RELATED"/>
    <property type="match status" value="1"/>
</dbReference>
<accession>A0A941CSM5</accession>
<evidence type="ECO:0000256" key="2">
    <source>
        <dbReference type="ARBA" id="ARBA00022578"/>
    </source>
</evidence>
<gene>
    <name evidence="6" type="ORF">KCG48_14360</name>
</gene>
<evidence type="ECO:0000259" key="5">
    <source>
        <dbReference type="Pfam" id="PF01609"/>
    </source>
</evidence>